<dbReference type="InterPro" id="IPR044730">
    <property type="entry name" value="RNase_H-like_dom_plant"/>
</dbReference>
<name>A0ABR0QCY1_GOSAR</name>
<organism evidence="2 3">
    <name type="scientific">Gossypium arboreum</name>
    <name type="common">Tree cotton</name>
    <name type="synonym">Gossypium nanking</name>
    <dbReference type="NCBI Taxonomy" id="29729"/>
    <lineage>
        <taxon>Eukaryota</taxon>
        <taxon>Viridiplantae</taxon>
        <taxon>Streptophyta</taxon>
        <taxon>Embryophyta</taxon>
        <taxon>Tracheophyta</taxon>
        <taxon>Spermatophyta</taxon>
        <taxon>Magnoliopsida</taxon>
        <taxon>eudicotyledons</taxon>
        <taxon>Gunneridae</taxon>
        <taxon>Pentapetalae</taxon>
        <taxon>rosids</taxon>
        <taxon>malvids</taxon>
        <taxon>Malvales</taxon>
        <taxon>Malvaceae</taxon>
        <taxon>Malvoideae</taxon>
        <taxon>Gossypium</taxon>
    </lineage>
</organism>
<dbReference type="PANTHER" id="PTHR47074">
    <property type="entry name" value="BNAC02G40300D PROTEIN"/>
    <property type="match status" value="1"/>
</dbReference>
<gene>
    <name evidence="2" type="ORF">PVK06_012985</name>
</gene>
<dbReference type="SUPFAM" id="SSF53098">
    <property type="entry name" value="Ribonuclease H-like"/>
    <property type="match status" value="1"/>
</dbReference>
<dbReference type="PANTHER" id="PTHR47074:SF61">
    <property type="entry name" value="RNASE H TYPE-1 DOMAIN-CONTAINING PROTEIN"/>
    <property type="match status" value="1"/>
</dbReference>
<sequence>MTIHSEIANPFVAEAHARLQAIKLGLFMGLNKLEILGDSKTVIKKYQNTEIDKSNIGVIIRDIQHKKGRFQEIKFHFIPNTENFYAHTLEKEALKRGDSHYLVRGLLDLAHQASEKWRPRELD</sequence>
<protein>
    <recommendedName>
        <fullName evidence="1">RNase H type-1 domain-containing protein</fullName>
    </recommendedName>
</protein>
<dbReference type="InterPro" id="IPR052929">
    <property type="entry name" value="RNase_H-like_EbsB-rel"/>
</dbReference>
<dbReference type="InterPro" id="IPR002156">
    <property type="entry name" value="RNaseH_domain"/>
</dbReference>
<dbReference type="EMBL" id="JARKNE010000004">
    <property type="protein sequence ID" value="KAK5837175.1"/>
    <property type="molecule type" value="Genomic_DNA"/>
</dbReference>
<evidence type="ECO:0000313" key="2">
    <source>
        <dbReference type="EMBL" id="KAK5837175.1"/>
    </source>
</evidence>
<dbReference type="Gene3D" id="3.30.420.10">
    <property type="entry name" value="Ribonuclease H-like superfamily/Ribonuclease H"/>
    <property type="match status" value="1"/>
</dbReference>
<proteinExistence type="predicted"/>
<reference evidence="2 3" key="1">
    <citation type="submission" date="2023-03" db="EMBL/GenBank/DDBJ databases">
        <title>WGS of Gossypium arboreum.</title>
        <authorList>
            <person name="Yu D."/>
        </authorList>
    </citation>
    <scope>NUCLEOTIDE SEQUENCE [LARGE SCALE GENOMIC DNA]</scope>
    <source>
        <tissue evidence="2">Leaf</tissue>
    </source>
</reference>
<accession>A0ABR0QCY1</accession>
<dbReference type="CDD" id="cd06222">
    <property type="entry name" value="RNase_H_like"/>
    <property type="match status" value="1"/>
</dbReference>
<evidence type="ECO:0000259" key="1">
    <source>
        <dbReference type="Pfam" id="PF13456"/>
    </source>
</evidence>
<dbReference type="Pfam" id="PF13456">
    <property type="entry name" value="RVT_3"/>
    <property type="match status" value="1"/>
</dbReference>
<dbReference type="Proteomes" id="UP001358586">
    <property type="component" value="Chromosome 4"/>
</dbReference>
<comment type="caution">
    <text evidence="2">The sequence shown here is derived from an EMBL/GenBank/DDBJ whole genome shotgun (WGS) entry which is preliminary data.</text>
</comment>
<keyword evidence="3" id="KW-1185">Reference proteome</keyword>
<feature type="domain" description="RNase H type-1" evidence="1">
    <location>
        <begin position="8"/>
        <end position="92"/>
    </location>
</feature>
<dbReference type="InterPro" id="IPR036397">
    <property type="entry name" value="RNaseH_sf"/>
</dbReference>
<evidence type="ECO:0000313" key="3">
    <source>
        <dbReference type="Proteomes" id="UP001358586"/>
    </source>
</evidence>
<dbReference type="InterPro" id="IPR012337">
    <property type="entry name" value="RNaseH-like_sf"/>
</dbReference>